<evidence type="ECO:0000313" key="2">
    <source>
        <dbReference type="EMBL" id="NVF10421.1"/>
    </source>
</evidence>
<keyword evidence="3" id="KW-1185">Reference proteome</keyword>
<proteinExistence type="predicted"/>
<organism evidence="2 3">
    <name type="scientific">Anaerococcus faecalis</name>
    <dbReference type="NCBI Taxonomy" id="2742993"/>
    <lineage>
        <taxon>Bacteria</taxon>
        <taxon>Bacillati</taxon>
        <taxon>Bacillota</taxon>
        <taxon>Tissierellia</taxon>
        <taxon>Tissierellales</taxon>
        <taxon>Peptoniphilaceae</taxon>
        <taxon>Anaerococcus</taxon>
    </lineage>
</organism>
<reference evidence="2 3" key="1">
    <citation type="submission" date="2020-06" db="EMBL/GenBank/DDBJ databases">
        <title>Anaerococcus sp. nov., isolated form swine feces.</title>
        <authorList>
            <person name="Yu S."/>
        </authorList>
    </citation>
    <scope>NUCLEOTIDE SEQUENCE [LARGE SCALE GENOMIC DNA]</scope>
    <source>
        <strain evidence="2 3">AGMB00486</strain>
    </source>
</reference>
<dbReference type="Gene3D" id="3.40.190.10">
    <property type="entry name" value="Periplasmic binding protein-like II"/>
    <property type="match status" value="1"/>
</dbReference>
<feature type="domain" description="ABC-type glycine betaine transport system substrate-binding" evidence="1">
    <location>
        <begin position="3"/>
        <end position="85"/>
    </location>
</feature>
<dbReference type="InterPro" id="IPR007210">
    <property type="entry name" value="ABC_Gly_betaine_transp_sub-bd"/>
</dbReference>
<dbReference type="Pfam" id="PF04069">
    <property type="entry name" value="OpuAC"/>
    <property type="match status" value="1"/>
</dbReference>
<gene>
    <name evidence="2" type="ORF">HV819_00090</name>
</gene>
<accession>A0ABX2N6W1</accession>
<dbReference type="EMBL" id="JABVBA010000001">
    <property type="protein sequence ID" value="NVF10421.1"/>
    <property type="molecule type" value="Genomic_DNA"/>
</dbReference>
<protein>
    <recommendedName>
        <fullName evidence="1">ABC-type glycine betaine transport system substrate-binding domain-containing protein</fullName>
    </recommendedName>
</protein>
<evidence type="ECO:0000313" key="3">
    <source>
        <dbReference type="Proteomes" id="UP000540919"/>
    </source>
</evidence>
<dbReference type="Proteomes" id="UP000540919">
    <property type="component" value="Unassembled WGS sequence"/>
</dbReference>
<sequence length="90" mass="10653">MEIYSTDSEIISHNLVLLEDNLNLFPPYQAIAFMREDTSKKHPDLVKSLEKLSYKITNEQMQEMNYRVDVKRERASDVSKEFLEENNILD</sequence>
<dbReference type="SUPFAM" id="SSF53850">
    <property type="entry name" value="Periplasmic binding protein-like II"/>
    <property type="match status" value="1"/>
</dbReference>
<evidence type="ECO:0000259" key="1">
    <source>
        <dbReference type="Pfam" id="PF04069"/>
    </source>
</evidence>
<comment type="caution">
    <text evidence="2">The sequence shown here is derived from an EMBL/GenBank/DDBJ whole genome shotgun (WGS) entry which is preliminary data.</text>
</comment>
<name>A0ABX2N6W1_9FIRM</name>